<name>A0A1Z4KMS8_ANAVA</name>
<dbReference type="AlphaFoldDB" id="A0A1Z4KMS8"/>
<dbReference type="Pfam" id="PF11332">
    <property type="entry name" value="DUF3134"/>
    <property type="match status" value="1"/>
</dbReference>
<organism evidence="1 2">
    <name type="scientific">Trichormus variabilis NIES-23</name>
    <dbReference type="NCBI Taxonomy" id="1973479"/>
    <lineage>
        <taxon>Bacteria</taxon>
        <taxon>Bacillati</taxon>
        <taxon>Cyanobacteriota</taxon>
        <taxon>Cyanophyceae</taxon>
        <taxon>Nostocales</taxon>
        <taxon>Nostocaceae</taxon>
        <taxon>Trichormus</taxon>
    </lineage>
</organism>
<sequence>MQSFVSAVELSYPAQKLINSNLLIKKLTHKTEVIVNTPITLVIKRDSWCKTMIKSSNPALHEEPRHQPAAIIPLKQEESLLDWLQSTGRLVAYQPIDYYYEDEVEEEEDVEEFVDAYSFDAEEVEDLEE</sequence>
<protein>
    <recommendedName>
        <fullName evidence="3">DUF3134 domain-containing protein</fullName>
    </recommendedName>
</protein>
<reference evidence="1 2" key="1">
    <citation type="submission" date="2017-06" db="EMBL/GenBank/DDBJ databases">
        <title>Genome sequencing of cyanobaciteial culture collection at National Institute for Environmental Studies (NIES).</title>
        <authorList>
            <person name="Hirose Y."/>
            <person name="Shimura Y."/>
            <person name="Fujisawa T."/>
            <person name="Nakamura Y."/>
            <person name="Kawachi M."/>
        </authorList>
    </citation>
    <scope>NUCLEOTIDE SEQUENCE [LARGE SCALE GENOMIC DNA]</scope>
    <source>
        <strain evidence="1 2">NIES-23</strain>
    </source>
</reference>
<accession>A0A1Z4KMS8</accession>
<proteinExistence type="predicted"/>
<evidence type="ECO:0000313" key="1">
    <source>
        <dbReference type="EMBL" id="BAY70244.1"/>
    </source>
</evidence>
<dbReference type="Proteomes" id="UP000217507">
    <property type="component" value="Chromosome"/>
</dbReference>
<evidence type="ECO:0008006" key="3">
    <source>
        <dbReference type="Google" id="ProtNLM"/>
    </source>
</evidence>
<gene>
    <name evidence="1" type="ORF">NIES23_30450</name>
</gene>
<evidence type="ECO:0000313" key="2">
    <source>
        <dbReference type="Proteomes" id="UP000217507"/>
    </source>
</evidence>
<dbReference type="EMBL" id="AP018216">
    <property type="protein sequence ID" value="BAY70244.1"/>
    <property type="molecule type" value="Genomic_DNA"/>
</dbReference>
<dbReference type="InterPro" id="IPR021481">
    <property type="entry name" value="DUF3134"/>
</dbReference>